<proteinExistence type="predicted"/>
<dbReference type="HOGENOM" id="CLU_034370_1_0_11"/>
<sequence>MQNIHFTNHSDPVPLVAATLGLASQLEVNEILQEFVTQACQLTQSQYGVLALVDTWGTPTSLIYYGLPDSVRSQLEASQLPAKLAELAPEMGSLILDDVPLELRSEFLQVTGSDLHSLYALSVSIHTQVFGRLFLADKQGGFSEADTQLLSLLAKAAGVAVENARLYREAQNRERWIRASQDITSAMLGGADEEEALVLIAKTVLEVAQADTALIILPSVGFTWACEIAEGYLAEQMIGVVFPAEGRAMAVLSEGVGMIVDSMTRASTMRVPELRDFGPALYAPMMNRDTGTGVLLLLRKPGEPEFDASDLPLAESLASQAAFVLELASARHLEDVATLYDERDRIGRDLHDFAIQQLFATGMQLDTAMKKVDSDEVSRAELVSILQGALGAVDESVRQIRSIVHSLQDKDLATELLERIYRETSIARNSLGFAPGLIIKIDGDVVAADDEDRLREVNRRIGSDLSDDVVAVIREGISNVARHAKATAAKVIVRIEGEAPEGQVTIRVMDNGVGIPLDRTRTSGLGNLRARARRHGGDCTVLPREDHSGTALTWTAPIFDE</sequence>
<dbReference type="InterPro" id="IPR050482">
    <property type="entry name" value="Sensor_HK_TwoCompSys"/>
</dbReference>
<dbReference type="GO" id="GO:0016020">
    <property type="term" value="C:membrane"/>
    <property type="evidence" value="ECO:0007669"/>
    <property type="project" value="InterPro"/>
</dbReference>
<evidence type="ECO:0000313" key="7">
    <source>
        <dbReference type="Proteomes" id="UP000010301"/>
    </source>
</evidence>
<dbReference type="Gene3D" id="3.30.565.10">
    <property type="entry name" value="Histidine kinase-like ATPase, C-terminal domain"/>
    <property type="match status" value="1"/>
</dbReference>
<dbReference type="InterPro" id="IPR029016">
    <property type="entry name" value="GAF-like_dom_sf"/>
</dbReference>
<dbReference type="InterPro" id="IPR036890">
    <property type="entry name" value="HATPase_C_sf"/>
</dbReference>
<dbReference type="OrthoDB" id="5241249at2"/>
<evidence type="ECO:0000259" key="4">
    <source>
        <dbReference type="SMART" id="SM00065"/>
    </source>
</evidence>
<dbReference type="Gene3D" id="3.30.450.40">
    <property type="match status" value="2"/>
</dbReference>
<reference evidence="6 7" key="1">
    <citation type="submission" date="2009-01" db="EMBL/GenBank/DDBJ databases">
        <authorList>
            <person name="Qin X."/>
            <person name="Bachman B."/>
            <person name="Battles P."/>
            <person name="Bell A."/>
            <person name="Bess C."/>
            <person name="Bickham C."/>
            <person name="Chaboub L."/>
            <person name="Chen D."/>
            <person name="Coyle M."/>
            <person name="Deiros D.R."/>
            <person name="Dinh H."/>
            <person name="Forbes L."/>
            <person name="Fowler G."/>
            <person name="Francisco L."/>
            <person name="Fu Q."/>
            <person name="Gubbala S."/>
            <person name="Hale W."/>
            <person name="Han Y."/>
            <person name="Hemphill L."/>
            <person name="Highlander S.K."/>
            <person name="Hirani K."/>
            <person name="Hogues M."/>
            <person name="Jackson L."/>
            <person name="Jakkamsetti A."/>
            <person name="Javaid M."/>
            <person name="Jiang H."/>
            <person name="Korchina V."/>
            <person name="Kovar C."/>
            <person name="Lara F."/>
            <person name="Lee S."/>
            <person name="Mata R."/>
            <person name="Mathew T."/>
            <person name="Moen C."/>
            <person name="Morales K."/>
            <person name="Munidasa M."/>
            <person name="Nazareth L."/>
            <person name="Ngo R."/>
            <person name="Nguyen L."/>
            <person name="Okwuonu G."/>
            <person name="Ongeri F."/>
            <person name="Patil S."/>
            <person name="Petrosino J."/>
            <person name="Pham C."/>
            <person name="Pham P."/>
            <person name="Pu L.-L."/>
            <person name="Puazo M."/>
            <person name="Raj R."/>
            <person name="Reid J."/>
            <person name="Rouhana J."/>
            <person name="Saada N."/>
            <person name="Shang Y."/>
            <person name="Simmons D."/>
            <person name="Thornton R."/>
            <person name="Warren J."/>
            <person name="Weissenberger G."/>
            <person name="Zhang J."/>
            <person name="Zhang L."/>
            <person name="Zhou C."/>
            <person name="Zhu D."/>
            <person name="Muzny D."/>
            <person name="Worley K."/>
            <person name="Gibbs R."/>
        </authorList>
    </citation>
    <scope>NUCLEOTIDE SEQUENCE [LARGE SCALE GENOMIC DNA]</scope>
    <source>
        <strain evidence="6 7">DSM 15436</strain>
    </source>
</reference>
<gene>
    <name evidence="6" type="ORF">HMPREF0044_0536</name>
</gene>
<evidence type="ECO:0000259" key="5">
    <source>
        <dbReference type="SMART" id="SM00387"/>
    </source>
</evidence>
<dbReference type="RefSeq" id="WP_006547533.1">
    <property type="nucleotide sequence ID" value="NZ_DS999546.1"/>
</dbReference>
<dbReference type="GO" id="GO:0000155">
    <property type="term" value="F:phosphorelay sensor kinase activity"/>
    <property type="evidence" value="ECO:0007669"/>
    <property type="project" value="InterPro"/>
</dbReference>
<dbReference type="eggNOG" id="COG4585">
    <property type="taxonomic scope" value="Bacteria"/>
</dbReference>
<evidence type="ECO:0000256" key="3">
    <source>
        <dbReference type="ARBA" id="ARBA00023012"/>
    </source>
</evidence>
<name>C0VZE6_9ACTO</name>
<dbReference type="Proteomes" id="UP000010301">
    <property type="component" value="Unassembled WGS sequence"/>
</dbReference>
<feature type="domain" description="GAF" evidence="4">
    <location>
        <begin position="192"/>
        <end position="335"/>
    </location>
</feature>
<dbReference type="Pfam" id="PF13185">
    <property type="entry name" value="GAF_2"/>
    <property type="match status" value="2"/>
</dbReference>
<dbReference type="SUPFAM" id="SSF55874">
    <property type="entry name" value="ATPase domain of HSP90 chaperone/DNA topoisomerase II/histidine kinase"/>
    <property type="match status" value="1"/>
</dbReference>
<dbReference type="PANTHER" id="PTHR24421">
    <property type="entry name" value="NITRATE/NITRITE SENSOR PROTEIN NARX-RELATED"/>
    <property type="match status" value="1"/>
</dbReference>
<dbReference type="CDD" id="cd16917">
    <property type="entry name" value="HATPase_UhpB-NarQ-NarX-like"/>
    <property type="match status" value="1"/>
</dbReference>
<keyword evidence="3" id="KW-0902">Two-component regulatory system</keyword>
<dbReference type="Pfam" id="PF07730">
    <property type="entry name" value="HisKA_3"/>
    <property type="match status" value="1"/>
</dbReference>
<dbReference type="SMART" id="SM00387">
    <property type="entry name" value="HATPase_c"/>
    <property type="match status" value="1"/>
</dbReference>
<keyword evidence="1" id="KW-0808">Transferase</keyword>
<feature type="domain" description="GAF" evidence="4">
    <location>
        <begin position="27"/>
        <end position="171"/>
    </location>
</feature>
<protein>
    <submittedName>
        <fullName evidence="6">GAF domain protein</fullName>
    </submittedName>
</protein>
<dbReference type="Gene3D" id="1.20.5.1930">
    <property type="match status" value="1"/>
</dbReference>
<dbReference type="eggNOG" id="COG2203">
    <property type="taxonomic scope" value="Bacteria"/>
</dbReference>
<dbReference type="InterPro" id="IPR011712">
    <property type="entry name" value="Sig_transdc_His_kin_sub3_dim/P"/>
</dbReference>
<dbReference type="SUPFAM" id="SSF55781">
    <property type="entry name" value="GAF domain-like"/>
    <property type="match status" value="2"/>
</dbReference>
<evidence type="ECO:0000256" key="1">
    <source>
        <dbReference type="ARBA" id="ARBA00022679"/>
    </source>
</evidence>
<comment type="caution">
    <text evidence="6">The sequence shown here is derived from an EMBL/GenBank/DDBJ whole genome shotgun (WGS) entry which is preliminary data.</text>
</comment>
<feature type="domain" description="Histidine kinase/HSP90-like ATPase" evidence="5">
    <location>
        <begin position="464"/>
        <end position="560"/>
    </location>
</feature>
<keyword evidence="2" id="KW-0418">Kinase</keyword>
<dbReference type="SMART" id="SM00065">
    <property type="entry name" value="GAF"/>
    <property type="match status" value="2"/>
</dbReference>
<evidence type="ECO:0000256" key="2">
    <source>
        <dbReference type="ARBA" id="ARBA00022777"/>
    </source>
</evidence>
<dbReference type="PANTHER" id="PTHR24421:SF56">
    <property type="entry name" value="OXYGEN SENSOR HISTIDINE KINASE RESPONSE REGULATOR DOST"/>
    <property type="match status" value="1"/>
</dbReference>
<dbReference type="STRING" id="525245.HMPREF0044_0536"/>
<organism evidence="6 7">
    <name type="scientific">Gleimia coleocanis DSM 15436</name>
    <dbReference type="NCBI Taxonomy" id="525245"/>
    <lineage>
        <taxon>Bacteria</taxon>
        <taxon>Bacillati</taxon>
        <taxon>Actinomycetota</taxon>
        <taxon>Actinomycetes</taxon>
        <taxon>Actinomycetales</taxon>
        <taxon>Actinomycetaceae</taxon>
        <taxon>Gleimia</taxon>
    </lineage>
</organism>
<dbReference type="EMBL" id="ACFG01000006">
    <property type="protein sequence ID" value="EEH64247.1"/>
    <property type="molecule type" value="Genomic_DNA"/>
</dbReference>
<evidence type="ECO:0000313" key="6">
    <source>
        <dbReference type="EMBL" id="EEH64247.1"/>
    </source>
</evidence>
<dbReference type="AlphaFoldDB" id="C0VZE6"/>
<accession>C0VZE6</accession>
<dbReference type="Pfam" id="PF02518">
    <property type="entry name" value="HATPase_c"/>
    <property type="match status" value="1"/>
</dbReference>
<dbReference type="InterPro" id="IPR003018">
    <property type="entry name" value="GAF"/>
</dbReference>
<keyword evidence="7" id="KW-1185">Reference proteome</keyword>
<dbReference type="GO" id="GO:0046983">
    <property type="term" value="F:protein dimerization activity"/>
    <property type="evidence" value="ECO:0007669"/>
    <property type="project" value="InterPro"/>
</dbReference>
<dbReference type="InterPro" id="IPR003594">
    <property type="entry name" value="HATPase_dom"/>
</dbReference>